<keyword evidence="2" id="KW-1185">Reference proteome</keyword>
<evidence type="ECO:0000313" key="2">
    <source>
        <dbReference type="Proteomes" id="UP000198926"/>
    </source>
</evidence>
<name>A0A1I6LLB6_9RHOB</name>
<accession>A0A1I6LLB6</accession>
<reference evidence="1 2" key="1">
    <citation type="submission" date="2016-10" db="EMBL/GenBank/DDBJ databases">
        <authorList>
            <person name="de Groot N.N."/>
        </authorList>
    </citation>
    <scope>NUCLEOTIDE SEQUENCE [LARGE SCALE GENOMIC DNA]</scope>
    <source>
        <strain evidence="1 2">DSM 29433</strain>
    </source>
</reference>
<organism evidence="1 2">
    <name type="scientific">Yoonia litorea</name>
    <dbReference type="NCBI Taxonomy" id="1123755"/>
    <lineage>
        <taxon>Bacteria</taxon>
        <taxon>Pseudomonadati</taxon>
        <taxon>Pseudomonadota</taxon>
        <taxon>Alphaproteobacteria</taxon>
        <taxon>Rhodobacterales</taxon>
        <taxon>Paracoccaceae</taxon>
        <taxon>Yoonia</taxon>
    </lineage>
</organism>
<gene>
    <name evidence="1" type="ORF">SAMN05444714_0633</name>
</gene>
<evidence type="ECO:0000313" key="1">
    <source>
        <dbReference type="EMBL" id="SFS04090.1"/>
    </source>
</evidence>
<proteinExistence type="predicted"/>
<sequence length="96" mass="10355">MFIWEALIAIFLGSRPVYEGNMRPILVIALLTACTPFPELAGTISPEARDAPYPTLTPLPDLSIAAPDETDALQARVAALQARAARIRQIDIAALQ</sequence>
<dbReference type="STRING" id="1123755.SAMN05444714_0633"/>
<dbReference type="Proteomes" id="UP000198926">
    <property type="component" value="Unassembled WGS sequence"/>
</dbReference>
<dbReference type="EMBL" id="FOZM01000001">
    <property type="protein sequence ID" value="SFS04090.1"/>
    <property type="molecule type" value="Genomic_DNA"/>
</dbReference>
<protein>
    <submittedName>
        <fullName evidence="1">Uncharacterized protein</fullName>
    </submittedName>
</protein>
<dbReference type="AlphaFoldDB" id="A0A1I6LLB6"/>